<gene>
    <name evidence="2" type="ORF">ACHAXA_008546</name>
</gene>
<dbReference type="InterPro" id="IPR036691">
    <property type="entry name" value="Endo/exonu/phosph_ase_sf"/>
</dbReference>
<evidence type="ECO:0000313" key="2">
    <source>
        <dbReference type="EMBL" id="KAL3809894.1"/>
    </source>
</evidence>
<feature type="region of interest" description="Disordered" evidence="1">
    <location>
        <begin position="222"/>
        <end position="253"/>
    </location>
</feature>
<protein>
    <recommendedName>
        <fullName evidence="4">Endonuclease/exonuclease/phosphatase domain-containing protein</fullName>
    </recommendedName>
</protein>
<keyword evidence="3" id="KW-1185">Reference proteome</keyword>
<dbReference type="AlphaFoldDB" id="A0ABD3RAW0"/>
<proteinExistence type="predicted"/>
<evidence type="ECO:0000256" key="1">
    <source>
        <dbReference type="SAM" id="MobiDB-lite"/>
    </source>
</evidence>
<sequence>MTKSAGEGHTTIVVARLRPSSSIRFPSPLPPPLLPLLLLLLHPDPVDALTITTFNILAPVHRSMNSLNHRESERDDWWRPRARGVADYISRRLGDSDVIMLQEWWFDDEFASIFDIAMGEDFVRVAERRPGPGRDDGLCCLVRKAGKLELVGSTSVRTGPQRIAQIVHCRERRSNVGCDARDVYLANVHLSYPGDSDPDVNERRQANEATIILDALTNARRARGGDGSGGGYVNTNENTTTTTTTTRTASTTSANDDGWLEGICGDFNSDSTGLAATIVESFGFANCASAHAEQVLAGGVGGRVNVGVTHMDHLGNRVSVDHVFLRSVVRGGVGGIDDGGGIDRTNNNNNNNKRCAATALGFLDARGTRIVGIRRGNIRLEGTSSAEVLSDHRPVTARIEWPIYDMDGKRPRRQEVLNSDVYINATMPLDPLEPAWGIIDE</sequence>
<reference evidence="2 3" key="1">
    <citation type="submission" date="2024-10" db="EMBL/GenBank/DDBJ databases">
        <title>Updated reference genomes for cyclostephanoid diatoms.</title>
        <authorList>
            <person name="Roberts W.R."/>
            <person name="Alverson A.J."/>
        </authorList>
    </citation>
    <scope>NUCLEOTIDE SEQUENCE [LARGE SCALE GENOMIC DNA]</scope>
    <source>
        <strain evidence="2 3">AJA228-03</strain>
    </source>
</reference>
<feature type="compositionally biased region" description="Low complexity" evidence="1">
    <location>
        <begin position="234"/>
        <end position="253"/>
    </location>
</feature>
<accession>A0ABD3RAW0</accession>
<name>A0ABD3RAW0_9STRA</name>
<dbReference type="Proteomes" id="UP001530377">
    <property type="component" value="Unassembled WGS sequence"/>
</dbReference>
<dbReference type="EMBL" id="JALLPB020000366">
    <property type="protein sequence ID" value="KAL3809894.1"/>
    <property type="molecule type" value="Genomic_DNA"/>
</dbReference>
<dbReference type="SUPFAM" id="SSF56219">
    <property type="entry name" value="DNase I-like"/>
    <property type="match status" value="1"/>
</dbReference>
<comment type="caution">
    <text evidence="2">The sequence shown here is derived from an EMBL/GenBank/DDBJ whole genome shotgun (WGS) entry which is preliminary data.</text>
</comment>
<evidence type="ECO:0000313" key="3">
    <source>
        <dbReference type="Proteomes" id="UP001530377"/>
    </source>
</evidence>
<evidence type="ECO:0008006" key="4">
    <source>
        <dbReference type="Google" id="ProtNLM"/>
    </source>
</evidence>
<organism evidence="2 3">
    <name type="scientific">Cyclostephanos tholiformis</name>
    <dbReference type="NCBI Taxonomy" id="382380"/>
    <lineage>
        <taxon>Eukaryota</taxon>
        <taxon>Sar</taxon>
        <taxon>Stramenopiles</taxon>
        <taxon>Ochrophyta</taxon>
        <taxon>Bacillariophyta</taxon>
        <taxon>Coscinodiscophyceae</taxon>
        <taxon>Thalassiosirophycidae</taxon>
        <taxon>Stephanodiscales</taxon>
        <taxon>Stephanodiscaceae</taxon>
        <taxon>Cyclostephanos</taxon>
    </lineage>
</organism>
<dbReference type="Gene3D" id="3.60.10.10">
    <property type="entry name" value="Endonuclease/exonuclease/phosphatase"/>
    <property type="match status" value="1"/>
</dbReference>